<sequence>MITKSIDLTLHESVWKAIEHDLEASGGNVKIEELLRAVVTESYWSKMELMGLELPVYKGTK</sequence>
<evidence type="ECO:0000313" key="2">
    <source>
        <dbReference type="Proteomes" id="UP001527181"/>
    </source>
</evidence>
<organism evidence="1 2">
    <name type="scientific">Paenibacillus alvei</name>
    <name type="common">Bacillus alvei</name>
    <dbReference type="NCBI Taxonomy" id="44250"/>
    <lineage>
        <taxon>Bacteria</taxon>
        <taxon>Bacillati</taxon>
        <taxon>Bacillota</taxon>
        <taxon>Bacilli</taxon>
        <taxon>Bacillales</taxon>
        <taxon>Paenibacillaceae</taxon>
        <taxon>Paenibacillus</taxon>
    </lineage>
</organism>
<comment type="caution">
    <text evidence="1">The sequence shown here is derived from an EMBL/GenBank/DDBJ whole genome shotgun (WGS) entry which is preliminary data.</text>
</comment>
<proteinExistence type="predicted"/>
<gene>
    <name evidence="1" type="ORF">M5X12_08605</name>
</gene>
<dbReference type="RefSeq" id="WP_163979232.1">
    <property type="nucleotide sequence ID" value="NZ_JAMDNP010000015.1"/>
</dbReference>
<keyword evidence="2" id="KW-1185">Reference proteome</keyword>
<name>A0ABT4GVC0_PAEAL</name>
<protein>
    <submittedName>
        <fullName evidence="1">Uncharacterized protein</fullName>
    </submittedName>
</protein>
<evidence type="ECO:0000313" key="1">
    <source>
        <dbReference type="EMBL" id="MCY9760636.1"/>
    </source>
</evidence>
<dbReference type="Proteomes" id="UP001527181">
    <property type="component" value="Unassembled WGS sequence"/>
</dbReference>
<reference evidence="1 2" key="1">
    <citation type="submission" date="2022-05" db="EMBL/GenBank/DDBJ databases">
        <title>Genome Sequencing of Bee-Associated Microbes.</title>
        <authorList>
            <person name="Dunlap C."/>
        </authorList>
    </citation>
    <scope>NUCLEOTIDE SEQUENCE [LARGE SCALE GENOMIC DNA]</scope>
    <source>
        <strain evidence="1 2">NRRL B-04010</strain>
    </source>
</reference>
<dbReference type="EMBL" id="JAMDNP010000015">
    <property type="protein sequence ID" value="MCY9760636.1"/>
    <property type="molecule type" value="Genomic_DNA"/>
</dbReference>
<accession>A0ABT4GVC0</accession>